<feature type="transmembrane region" description="Helical" evidence="1">
    <location>
        <begin position="95"/>
        <end position="114"/>
    </location>
</feature>
<keyword evidence="1" id="KW-0472">Membrane</keyword>
<sequence>MEEKQLTEQESLQLIQQMISRAKNNFVDTGIGPILWGAVISFCSIVQFLIIHFQWHLPFDVWILALAAIIPQIFISVRERRERKAKGWDDDIMSYVWLCFGIGVFIVNFLNNVAADAVNPLLNDYREITGKENIPNFWTYGSSYLLFVYGYPTIVTGAARKFKLMTVGGIVCWVSALISAFTITKFDFLLMAVSAALAWLIPGIVLRSNYLKGKNEQHV</sequence>
<dbReference type="OrthoDB" id="670335at2"/>
<organism evidence="2 3">
    <name type="scientific">Lacibacter luteus</name>
    <dbReference type="NCBI Taxonomy" id="2508719"/>
    <lineage>
        <taxon>Bacteria</taxon>
        <taxon>Pseudomonadati</taxon>
        <taxon>Bacteroidota</taxon>
        <taxon>Chitinophagia</taxon>
        <taxon>Chitinophagales</taxon>
        <taxon>Chitinophagaceae</taxon>
        <taxon>Lacibacter</taxon>
    </lineage>
</organism>
<dbReference type="EMBL" id="SDHW01000003">
    <property type="protein sequence ID" value="RXK59971.1"/>
    <property type="molecule type" value="Genomic_DNA"/>
</dbReference>
<feature type="transmembrane region" description="Helical" evidence="1">
    <location>
        <begin position="26"/>
        <end position="51"/>
    </location>
</feature>
<dbReference type="Proteomes" id="UP000290204">
    <property type="component" value="Unassembled WGS sequence"/>
</dbReference>
<keyword evidence="1" id="KW-1133">Transmembrane helix</keyword>
<protein>
    <submittedName>
        <fullName evidence="2">Uncharacterized protein</fullName>
    </submittedName>
</protein>
<accession>A0A4Q1CII3</accession>
<feature type="transmembrane region" description="Helical" evidence="1">
    <location>
        <begin position="57"/>
        <end position="75"/>
    </location>
</feature>
<dbReference type="RefSeq" id="WP_129131345.1">
    <property type="nucleotide sequence ID" value="NZ_SDHW01000003.1"/>
</dbReference>
<gene>
    <name evidence="2" type="ORF">ESA94_13060</name>
</gene>
<comment type="caution">
    <text evidence="2">The sequence shown here is derived from an EMBL/GenBank/DDBJ whole genome shotgun (WGS) entry which is preliminary data.</text>
</comment>
<feature type="transmembrane region" description="Helical" evidence="1">
    <location>
        <begin position="164"/>
        <end position="182"/>
    </location>
</feature>
<proteinExistence type="predicted"/>
<evidence type="ECO:0000313" key="2">
    <source>
        <dbReference type="EMBL" id="RXK59971.1"/>
    </source>
</evidence>
<evidence type="ECO:0000313" key="3">
    <source>
        <dbReference type="Proteomes" id="UP000290204"/>
    </source>
</evidence>
<feature type="transmembrane region" description="Helical" evidence="1">
    <location>
        <begin position="188"/>
        <end position="206"/>
    </location>
</feature>
<reference evidence="2 3" key="1">
    <citation type="submission" date="2019-01" db="EMBL/GenBank/DDBJ databases">
        <title>Lacibacter sp. strain TTM-7.</title>
        <authorList>
            <person name="Chen W.-M."/>
        </authorList>
    </citation>
    <scope>NUCLEOTIDE SEQUENCE [LARGE SCALE GENOMIC DNA]</scope>
    <source>
        <strain evidence="2 3">TTM-7</strain>
    </source>
</reference>
<evidence type="ECO:0000256" key="1">
    <source>
        <dbReference type="SAM" id="Phobius"/>
    </source>
</evidence>
<keyword evidence="3" id="KW-1185">Reference proteome</keyword>
<keyword evidence="1" id="KW-0812">Transmembrane</keyword>
<feature type="transmembrane region" description="Helical" evidence="1">
    <location>
        <begin position="134"/>
        <end position="152"/>
    </location>
</feature>
<dbReference type="AlphaFoldDB" id="A0A4Q1CII3"/>
<name>A0A4Q1CII3_9BACT</name>